<evidence type="ECO:0000313" key="2">
    <source>
        <dbReference type="Proteomes" id="UP001273350"/>
    </source>
</evidence>
<dbReference type="EMBL" id="JAWXVI010000001">
    <property type="protein sequence ID" value="MDX6188160.1"/>
    <property type="molecule type" value="Genomic_DNA"/>
</dbReference>
<reference evidence="1 2" key="1">
    <citation type="submission" date="2023-11" db="EMBL/GenBank/DDBJ databases">
        <title>Unpublished Manusciprt.</title>
        <authorList>
            <person name="Saticioglu I.B."/>
            <person name="Ay H."/>
            <person name="Ajmi N."/>
            <person name="Altun S."/>
            <person name="Duman M."/>
        </authorList>
    </citation>
    <scope>NUCLEOTIDE SEQUENCE [LARGE SCALE GENOMIC DNA]</scope>
    <source>
        <strain evidence="1 2">Fl-318</strain>
    </source>
</reference>
<evidence type="ECO:0008006" key="3">
    <source>
        <dbReference type="Google" id="ProtNLM"/>
    </source>
</evidence>
<keyword evidence="2" id="KW-1185">Reference proteome</keyword>
<protein>
    <recommendedName>
        <fullName evidence="3">Bacteriocin</fullName>
    </recommendedName>
</protein>
<organism evidence="1 2">
    <name type="scientific">Flavobacterium cupriresistens</name>
    <dbReference type="NCBI Taxonomy" id="2893885"/>
    <lineage>
        <taxon>Bacteria</taxon>
        <taxon>Pseudomonadati</taxon>
        <taxon>Bacteroidota</taxon>
        <taxon>Flavobacteriia</taxon>
        <taxon>Flavobacteriales</taxon>
        <taxon>Flavobacteriaceae</taxon>
        <taxon>Flavobacterium</taxon>
    </lineage>
</organism>
<sequence length="40" mass="4370">MIENFLKLSEIEKLSKAEQKTILGGDVPDPEEGRKGKVAA</sequence>
<name>A0ABU4R9N0_9FLAO</name>
<evidence type="ECO:0000313" key="1">
    <source>
        <dbReference type="EMBL" id="MDX6188160.1"/>
    </source>
</evidence>
<comment type="caution">
    <text evidence="1">The sequence shown here is derived from an EMBL/GenBank/DDBJ whole genome shotgun (WGS) entry which is preliminary data.</text>
</comment>
<accession>A0ABU4R9N0</accession>
<proteinExistence type="predicted"/>
<gene>
    <name evidence="1" type="ORF">SGQ83_02270</name>
</gene>
<dbReference type="Proteomes" id="UP001273350">
    <property type="component" value="Unassembled WGS sequence"/>
</dbReference>
<dbReference type="RefSeq" id="WP_255663336.1">
    <property type="nucleotide sequence ID" value="NZ_CP087134.1"/>
</dbReference>